<sequence length="196" mass="21943">MSAGQEAGEAPGSTDGPVADPGALYARYHGTLKTYAEGKLPFRLRSEAGTALSIVFERLVNYRKEGRMPRPSNWEAYLHVAVGNACKTLALARQHEEVDDGDPRIHRDVPHDPTGDSVLQQDEYLEQAERADRAKTALDALDERSRAIVIAKHAHHRTNKEIGEELNLTGQRVSQLHKEALKRLKEEVNRPRDRQP</sequence>
<keyword evidence="3" id="KW-0238">DNA-binding</keyword>
<evidence type="ECO:0000256" key="1">
    <source>
        <dbReference type="ARBA" id="ARBA00023015"/>
    </source>
</evidence>
<evidence type="ECO:0000256" key="5">
    <source>
        <dbReference type="SAM" id="MobiDB-lite"/>
    </source>
</evidence>
<dbReference type="GO" id="GO:0016987">
    <property type="term" value="F:sigma factor activity"/>
    <property type="evidence" value="ECO:0007669"/>
    <property type="project" value="UniProtKB-KW"/>
</dbReference>
<evidence type="ECO:0000256" key="3">
    <source>
        <dbReference type="ARBA" id="ARBA00023125"/>
    </source>
</evidence>
<dbReference type="InterPro" id="IPR013324">
    <property type="entry name" value="RNA_pol_sigma_r3/r4-like"/>
</dbReference>
<evidence type="ECO:0000313" key="7">
    <source>
        <dbReference type="EMBL" id="MBB5891861.1"/>
    </source>
</evidence>
<dbReference type="Proteomes" id="UP000585638">
    <property type="component" value="Unassembled WGS sequence"/>
</dbReference>
<dbReference type="InterPro" id="IPR014284">
    <property type="entry name" value="RNA_pol_sigma-70_dom"/>
</dbReference>
<dbReference type="PANTHER" id="PTHR30385:SF4">
    <property type="entry name" value="RNA POLYMERASE SIGMA-E FACTOR"/>
    <property type="match status" value="1"/>
</dbReference>
<keyword evidence="8" id="KW-1185">Reference proteome</keyword>
<dbReference type="PRINTS" id="PR00046">
    <property type="entry name" value="SIGMA70FCT"/>
</dbReference>
<keyword evidence="1" id="KW-0805">Transcription regulation</keyword>
<accession>A0A7W9NH49</accession>
<protein>
    <submittedName>
        <fullName evidence="7">RNA polymerase sigma factor (Sigma-70 family)</fullName>
    </submittedName>
</protein>
<dbReference type="RefSeq" id="WP_184862265.1">
    <property type="nucleotide sequence ID" value="NZ_BAAAWY010000007.1"/>
</dbReference>
<feature type="region of interest" description="Disordered" evidence="5">
    <location>
        <begin position="1"/>
        <end position="21"/>
    </location>
</feature>
<dbReference type="NCBIfam" id="TIGR02937">
    <property type="entry name" value="sigma70-ECF"/>
    <property type="match status" value="1"/>
</dbReference>
<feature type="compositionally biased region" description="Basic and acidic residues" evidence="5">
    <location>
        <begin position="97"/>
        <end position="114"/>
    </location>
</feature>
<dbReference type="PANTHER" id="PTHR30385">
    <property type="entry name" value="SIGMA FACTOR F FLAGELLAR"/>
    <property type="match status" value="1"/>
</dbReference>
<evidence type="ECO:0000256" key="4">
    <source>
        <dbReference type="ARBA" id="ARBA00023163"/>
    </source>
</evidence>
<evidence type="ECO:0000313" key="8">
    <source>
        <dbReference type="Proteomes" id="UP000585638"/>
    </source>
</evidence>
<dbReference type="Gene3D" id="1.20.140.160">
    <property type="match status" value="1"/>
</dbReference>
<feature type="region of interest" description="Disordered" evidence="5">
    <location>
        <begin position="97"/>
        <end position="116"/>
    </location>
</feature>
<feature type="domain" description="RNA polymerase sigma-70" evidence="6">
    <location>
        <begin position="158"/>
        <end position="184"/>
    </location>
</feature>
<reference evidence="7 8" key="1">
    <citation type="submission" date="2020-08" db="EMBL/GenBank/DDBJ databases">
        <title>Sequencing the genomes of 1000 actinobacteria strains.</title>
        <authorList>
            <person name="Klenk H.-P."/>
        </authorList>
    </citation>
    <scope>NUCLEOTIDE SEQUENCE [LARGE SCALE GENOMIC DNA]</scope>
    <source>
        <strain evidence="7 8">DSM 43851</strain>
    </source>
</reference>
<organism evidence="7 8">
    <name type="scientific">Kutzneria kofuensis</name>
    <dbReference type="NCBI Taxonomy" id="103725"/>
    <lineage>
        <taxon>Bacteria</taxon>
        <taxon>Bacillati</taxon>
        <taxon>Actinomycetota</taxon>
        <taxon>Actinomycetes</taxon>
        <taxon>Pseudonocardiales</taxon>
        <taxon>Pseudonocardiaceae</taxon>
        <taxon>Kutzneria</taxon>
    </lineage>
</organism>
<evidence type="ECO:0000256" key="2">
    <source>
        <dbReference type="ARBA" id="ARBA00023082"/>
    </source>
</evidence>
<dbReference type="Pfam" id="PF04545">
    <property type="entry name" value="Sigma70_r4"/>
    <property type="match status" value="1"/>
</dbReference>
<evidence type="ECO:0000259" key="6">
    <source>
        <dbReference type="PROSITE" id="PS00716"/>
    </source>
</evidence>
<keyword evidence="2" id="KW-0731">Sigma factor</keyword>
<dbReference type="EMBL" id="JACHIR010000001">
    <property type="protein sequence ID" value="MBB5891861.1"/>
    <property type="molecule type" value="Genomic_DNA"/>
</dbReference>
<dbReference type="SUPFAM" id="SSF88659">
    <property type="entry name" value="Sigma3 and sigma4 domains of RNA polymerase sigma factors"/>
    <property type="match status" value="1"/>
</dbReference>
<gene>
    <name evidence="7" type="ORF">BJ998_003057</name>
</gene>
<dbReference type="InterPro" id="IPR000943">
    <property type="entry name" value="RNA_pol_sigma70"/>
</dbReference>
<name>A0A7W9NH49_9PSEU</name>
<dbReference type="GO" id="GO:0006352">
    <property type="term" value="P:DNA-templated transcription initiation"/>
    <property type="evidence" value="ECO:0007669"/>
    <property type="project" value="InterPro"/>
</dbReference>
<proteinExistence type="predicted"/>
<dbReference type="InterPro" id="IPR007630">
    <property type="entry name" value="RNA_pol_sigma70_r4"/>
</dbReference>
<comment type="caution">
    <text evidence="7">The sequence shown here is derived from an EMBL/GenBank/DDBJ whole genome shotgun (WGS) entry which is preliminary data.</text>
</comment>
<dbReference type="PROSITE" id="PS00716">
    <property type="entry name" value="SIGMA70_2"/>
    <property type="match status" value="1"/>
</dbReference>
<dbReference type="CDD" id="cd06171">
    <property type="entry name" value="Sigma70_r4"/>
    <property type="match status" value="1"/>
</dbReference>
<dbReference type="AlphaFoldDB" id="A0A7W9NH49"/>
<keyword evidence="4" id="KW-0804">Transcription</keyword>
<dbReference type="GO" id="GO:0003677">
    <property type="term" value="F:DNA binding"/>
    <property type="evidence" value="ECO:0007669"/>
    <property type="project" value="UniProtKB-KW"/>
</dbReference>